<feature type="region of interest" description="Disordered" evidence="6">
    <location>
        <begin position="745"/>
        <end position="827"/>
    </location>
</feature>
<reference evidence="10 11" key="1">
    <citation type="journal article" date="2020" name="ISME J.">
        <title>Uncovering the hidden diversity of litter-decomposition mechanisms in mushroom-forming fungi.</title>
        <authorList>
            <person name="Floudas D."/>
            <person name="Bentzer J."/>
            <person name="Ahren D."/>
            <person name="Johansson T."/>
            <person name="Persson P."/>
            <person name="Tunlid A."/>
        </authorList>
    </citation>
    <scope>NUCLEOTIDE SEQUENCE [LARGE SCALE GENOMIC DNA]</scope>
    <source>
        <strain evidence="10 11">CBS 661.87</strain>
    </source>
</reference>
<dbReference type="Gene3D" id="3.30.60.20">
    <property type="match status" value="1"/>
</dbReference>
<dbReference type="InterPro" id="IPR046349">
    <property type="entry name" value="C1-like_sf"/>
</dbReference>
<feature type="region of interest" description="Disordered" evidence="6">
    <location>
        <begin position="155"/>
        <end position="619"/>
    </location>
</feature>
<dbReference type="Pfam" id="PF00620">
    <property type="entry name" value="RhoGAP"/>
    <property type="match status" value="1"/>
</dbReference>
<feature type="compositionally biased region" description="Low complexity" evidence="6">
    <location>
        <begin position="339"/>
        <end position="350"/>
    </location>
</feature>
<feature type="compositionally biased region" description="Basic and acidic residues" evidence="6">
    <location>
        <begin position="309"/>
        <end position="321"/>
    </location>
</feature>
<feature type="compositionally biased region" description="Acidic residues" evidence="6">
    <location>
        <begin position="577"/>
        <end position="587"/>
    </location>
</feature>
<dbReference type="PROSITE" id="PS50238">
    <property type="entry name" value="RHOGAP"/>
    <property type="match status" value="1"/>
</dbReference>
<dbReference type="InterPro" id="IPR051854">
    <property type="entry name" value="Rho-type_GAP"/>
</dbReference>
<keyword evidence="11" id="KW-1185">Reference proteome</keyword>
<name>A0A8H5HM85_9AGAR</name>
<dbReference type="PROSITE" id="PS00478">
    <property type="entry name" value="LIM_DOMAIN_1"/>
    <property type="match status" value="2"/>
</dbReference>
<dbReference type="PANTHER" id="PTHR46075">
    <property type="entry name" value="CHIMERIN FAMILY MEMBER"/>
    <property type="match status" value="1"/>
</dbReference>
<feature type="compositionally biased region" description="Basic and acidic residues" evidence="6">
    <location>
        <begin position="175"/>
        <end position="186"/>
    </location>
</feature>
<evidence type="ECO:0008006" key="12">
    <source>
        <dbReference type="Google" id="ProtNLM"/>
    </source>
</evidence>
<protein>
    <recommendedName>
        <fullName evidence="12">RhoGAP-domain-containing protein</fullName>
    </recommendedName>
</protein>
<feature type="compositionally biased region" description="Basic and acidic residues" evidence="6">
    <location>
        <begin position="158"/>
        <end position="168"/>
    </location>
</feature>
<evidence type="ECO:0000256" key="6">
    <source>
        <dbReference type="SAM" id="MobiDB-lite"/>
    </source>
</evidence>
<dbReference type="EMBL" id="JAACJP010000003">
    <property type="protein sequence ID" value="KAF5385915.1"/>
    <property type="molecule type" value="Genomic_DNA"/>
</dbReference>
<keyword evidence="2 4" id="KW-0479">Metal-binding</keyword>
<feature type="compositionally biased region" description="Basic and acidic residues" evidence="6">
    <location>
        <begin position="8"/>
        <end position="31"/>
    </location>
</feature>
<accession>A0A8H5HM85</accession>
<feature type="compositionally biased region" description="Low complexity" evidence="6">
    <location>
        <begin position="1089"/>
        <end position="1116"/>
    </location>
</feature>
<dbReference type="InterPro" id="IPR002219">
    <property type="entry name" value="PKC_DAG/PE"/>
</dbReference>
<evidence type="ECO:0000259" key="7">
    <source>
        <dbReference type="PROSITE" id="PS50023"/>
    </source>
</evidence>
<evidence type="ECO:0000313" key="10">
    <source>
        <dbReference type="EMBL" id="KAF5385915.1"/>
    </source>
</evidence>
<dbReference type="PROSITE" id="PS00479">
    <property type="entry name" value="ZF_DAG_PE_1"/>
    <property type="match status" value="1"/>
</dbReference>
<evidence type="ECO:0000256" key="3">
    <source>
        <dbReference type="ARBA" id="ARBA00022833"/>
    </source>
</evidence>
<gene>
    <name evidence="10" type="ORF">D9615_002478</name>
</gene>
<sequence>MSPSQRDVPQRELDLHQTNRDQSTEGPTLEDRLCPGCKNPAVSEQGGLVVAFGQSFFHVDCFKCAKCGEQVTADTSLLLLSDGSPICTNCTYSCNVCQLPILDEAIMTGDDSYHAHCFKCKVCKSRIDELVFAKTSQGIYCMNCHNERMTRIRNHVQKKAEREREKRAGGSGSTKSREREARKYHAENGTSSPVLQEPRPSSSKPRLHSSTSSRPSSSRDPDAAQPIRTPSKPVGPYVSDAFASPHSPSTRPPLSTYSSSQSFSVTVAPPVEPDQHPPYPARFDISEPSRPNPAKQTTLPVPNTGANGTRDERRRSYDDGVRPLNILFGTKGDQTEEQPTVIPTATPATPQGLAAPTSRRDKRRSINPALSLSDFNPLSAPQASQPALSPRSMSFPAHITADRASTPPTPGGRESPQATLSPLREQFYPKSPSSSRHTSHSSSRFSNSSHRSSSSLPYSEDQDPSRPSSPSRSGDQDQTIVVTAPSVVTVGSVPPSKVRKASSPIINPNAGGPQGGDARLSVGPKELEALRHQRSFDDRRGTNSRPLSGSSLSHQPQQRSRSVSPAYRADVPHSVESETDDTDPEGEQEQRSQARESIPPAPPPKEAKDLPAARDPFGILDADMSILSLDSGSEDLSESSPVERTSHSTYIAPALPPIRISMSSADFSELFNSVGGFPSRKSLDRLAKIGEGQTGGVLTPPPTAASFDESMTPTLQDSFLPLMAEEPEPEDATIRQEDSQQILDQVASQPVKSGTSPTRPLKVNGVFRRPSASSVSDSSHASRLPSSSSTNSEQSITETNESLHTLNQSTTSTRITLTEPGSTVPTTLRHDTADLVAVRLQEAVADARDRGAQQLKMDRAFVEAILSTMEAQKAEHQQLKSKFDGVKRTSKQYIEGLTVAQTEYDRELKARRDAEAEVTRLRVLLSGQVAKLTALSGDNRKDQLRQQLSKELHDNLSGLEQDLSNLRVERDMALAEVEELEATRSATSEIPSANLGRSLTKRLDGIRHQYKRELVPLTQERESLLREIAELKAVRDVFLEETTVLNARNEELAQLSAAYSRRIETVPEGPVPTNGYHETGRGSFDHQRIQAPHQQQQQQPIPIPPSLSSSTSGSSTLHDDSTIDIRHLKVQKQQEPDNTPSSKVKFMKWGSKAKEVISLPAIVERKARLEHNFQQLSVLRFTRCDHCGDKMWGSQLRCTACPTSIHVRCVAHVQTSCVQQQQSVNTQLDFPHAPLQPSMFGRDLVEQVDADSRGEARQVPVIVEKCIQAVEALALDYEGIYRKTGGTGQSKAITQLFERGDFSSFDLRDSDRFNDICSVTSVLKNYFRALPVPLLTYDLHDEFMSAVHLKDQAVRHNTLVDLVNKLPDEHYYTLRMLMLHLNRVRDRAEINKMNARNLGVVFGPTLMRSRDPGAEFHDMAGKALSIEWLVDNAPSIFNQQGHNELTGYNT</sequence>
<dbReference type="SUPFAM" id="SSF48350">
    <property type="entry name" value="GTPase activation domain, GAP"/>
    <property type="match status" value="1"/>
</dbReference>
<evidence type="ECO:0000256" key="5">
    <source>
        <dbReference type="SAM" id="Coils"/>
    </source>
</evidence>
<dbReference type="InterPro" id="IPR008936">
    <property type="entry name" value="Rho_GTPase_activation_prot"/>
</dbReference>
<dbReference type="InterPro" id="IPR000198">
    <property type="entry name" value="RhoGAP_dom"/>
</dbReference>
<dbReference type="GO" id="GO:0046872">
    <property type="term" value="F:metal ion binding"/>
    <property type="evidence" value="ECO:0007669"/>
    <property type="project" value="UniProtKB-KW"/>
</dbReference>
<dbReference type="Pfam" id="PF00130">
    <property type="entry name" value="C1_1"/>
    <property type="match status" value="1"/>
</dbReference>
<organism evidence="10 11">
    <name type="scientific">Tricholomella constricta</name>
    <dbReference type="NCBI Taxonomy" id="117010"/>
    <lineage>
        <taxon>Eukaryota</taxon>
        <taxon>Fungi</taxon>
        <taxon>Dikarya</taxon>
        <taxon>Basidiomycota</taxon>
        <taxon>Agaricomycotina</taxon>
        <taxon>Agaricomycetes</taxon>
        <taxon>Agaricomycetidae</taxon>
        <taxon>Agaricales</taxon>
        <taxon>Tricholomatineae</taxon>
        <taxon>Lyophyllaceae</taxon>
        <taxon>Tricholomella</taxon>
    </lineage>
</organism>
<dbReference type="SMART" id="SM00324">
    <property type="entry name" value="RhoGAP"/>
    <property type="match status" value="1"/>
</dbReference>
<evidence type="ECO:0000256" key="1">
    <source>
        <dbReference type="ARBA" id="ARBA00022468"/>
    </source>
</evidence>
<feature type="compositionally biased region" description="Low complexity" evidence="6">
    <location>
        <begin position="771"/>
        <end position="802"/>
    </location>
</feature>
<keyword evidence="4" id="KW-0440">LIM domain</keyword>
<dbReference type="Gene3D" id="1.10.555.10">
    <property type="entry name" value="Rho GTPase activation protein"/>
    <property type="match status" value="1"/>
</dbReference>
<keyword evidence="3 4" id="KW-0862">Zinc</keyword>
<feature type="compositionally biased region" description="Polar residues" evidence="6">
    <location>
        <begin position="294"/>
        <end position="307"/>
    </location>
</feature>
<feature type="coiled-coil region" evidence="5">
    <location>
        <begin position="862"/>
        <end position="917"/>
    </location>
</feature>
<dbReference type="InterPro" id="IPR001781">
    <property type="entry name" value="Znf_LIM"/>
</dbReference>
<dbReference type="Pfam" id="PF00412">
    <property type="entry name" value="LIM"/>
    <property type="match status" value="2"/>
</dbReference>
<dbReference type="SUPFAM" id="SSF57889">
    <property type="entry name" value="Cysteine-rich domain"/>
    <property type="match status" value="1"/>
</dbReference>
<dbReference type="Proteomes" id="UP000565441">
    <property type="component" value="Unassembled WGS sequence"/>
</dbReference>
<feature type="compositionally biased region" description="Pro residues" evidence="6">
    <location>
        <begin position="270"/>
        <end position="280"/>
    </location>
</feature>
<dbReference type="OrthoDB" id="79452at2759"/>
<feature type="coiled-coil region" evidence="5">
    <location>
        <begin position="949"/>
        <end position="983"/>
    </location>
</feature>
<dbReference type="SMART" id="SM00132">
    <property type="entry name" value="LIM"/>
    <property type="match status" value="2"/>
</dbReference>
<feature type="domain" description="Phorbol-ester/DAG-type" evidence="8">
    <location>
        <begin position="1170"/>
        <end position="1217"/>
    </location>
</feature>
<feature type="compositionally biased region" description="Polar residues" evidence="6">
    <location>
        <begin position="803"/>
        <end position="826"/>
    </location>
</feature>
<feature type="compositionally biased region" description="Low complexity" evidence="6">
    <location>
        <begin position="255"/>
        <end position="264"/>
    </location>
</feature>
<comment type="caution">
    <text evidence="10">The sequence shown here is derived from an EMBL/GenBank/DDBJ whole genome shotgun (WGS) entry which is preliminary data.</text>
</comment>
<dbReference type="PROSITE" id="PS50023">
    <property type="entry name" value="LIM_DOMAIN_2"/>
    <property type="match status" value="1"/>
</dbReference>
<feature type="compositionally biased region" description="Low complexity" evidence="6">
    <location>
        <begin position="465"/>
        <end position="496"/>
    </location>
</feature>
<evidence type="ECO:0000313" key="11">
    <source>
        <dbReference type="Proteomes" id="UP000565441"/>
    </source>
</evidence>
<feature type="compositionally biased region" description="Polar residues" evidence="6">
    <location>
        <begin position="745"/>
        <end position="758"/>
    </location>
</feature>
<dbReference type="GO" id="GO:0007165">
    <property type="term" value="P:signal transduction"/>
    <property type="evidence" value="ECO:0007669"/>
    <property type="project" value="InterPro"/>
</dbReference>
<evidence type="ECO:0000256" key="2">
    <source>
        <dbReference type="ARBA" id="ARBA00022723"/>
    </source>
</evidence>
<dbReference type="PROSITE" id="PS50081">
    <property type="entry name" value="ZF_DAG_PE_2"/>
    <property type="match status" value="1"/>
</dbReference>
<keyword evidence="1" id="KW-0343">GTPase activation</keyword>
<feature type="compositionally biased region" description="Polar residues" evidence="6">
    <location>
        <begin position="543"/>
        <end position="563"/>
    </location>
</feature>
<dbReference type="SMART" id="SM00109">
    <property type="entry name" value="C1"/>
    <property type="match status" value="1"/>
</dbReference>
<keyword evidence="5" id="KW-0175">Coiled coil</keyword>
<feature type="compositionally biased region" description="Polar residues" evidence="6">
    <location>
        <begin position="368"/>
        <end position="387"/>
    </location>
</feature>
<feature type="compositionally biased region" description="Basic and acidic residues" evidence="6">
    <location>
        <begin position="525"/>
        <end position="541"/>
    </location>
</feature>
<feature type="domain" description="LIM zinc-binding" evidence="7">
    <location>
        <begin position="92"/>
        <end position="151"/>
    </location>
</feature>
<feature type="region of interest" description="Disordered" evidence="6">
    <location>
        <begin position="1"/>
        <end position="31"/>
    </location>
</feature>
<dbReference type="PANTHER" id="PTHR46075:SF2">
    <property type="entry name" value="RHO GTPASE ACTIVATING PROTEIN AT 5A, ISOFORM A"/>
    <property type="match status" value="1"/>
</dbReference>
<feature type="compositionally biased region" description="Polar residues" evidence="6">
    <location>
        <begin position="188"/>
        <end position="204"/>
    </location>
</feature>
<evidence type="ECO:0000259" key="8">
    <source>
        <dbReference type="PROSITE" id="PS50081"/>
    </source>
</evidence>
<dbReference type="CDD" id="cd09395">
    <property type="entry name" value="LIM2_Rga"/>
    <property type="match status" value="1"/>
</dbReference>
<evidence type="ECO:0000256" key="4">
    <source>
        <dbReference type="PROSITE-ProRule" id="PRU00125"/>
    </source>
</evidence>
<evidence type="ECO:0000259" key="9">
    <source>
        <dbReference type="PROSITE" id="PS50238"/>
    </source>
</evidence>
<dbReference type="GO" id="GO:0005096">
    <property type="term" value="F:GTPase activator activity"/>
    <property type="evidence" value="ECO:0007669"/>
    <property type="project" value="UniProtKB-KW"/>
</dbReference>
<feature type="domain" description="Rho-GAP" evidence="9">
    <location>
        <begin position="1242"/>
        <end position="1437"/>
    </location>
</feature>
<feature type="region of interest" description="Disordered" evidence="6">
    <location>
        <begin position="1066"/>
        <end position="1119"/>
    </location>
</feature>
<dbReference type="FunFam" id="1.10.555.10:FF:000043">
    <property type="entry name" value="Rho GTPase activator Rga"/>
    <property type="match status" value="1"/>
</dbReference>
<feature type="compositionally biased region" description="Basic and acidic residues" evidence="6">
    <location>
        <begin position="1078"/>
        <end position="1088"/>
    </location>
</feature>
<dbReference type="Gene3D" id="2.10.110.10">
    <property type="entry name" value="Cysteine Rich Protein"/>
    <property type="match status" value="2"/>
</dbReference>
<proteinExistence type="predicted"/>
<feature type="compositionally biased region" description="Low complexity" evidence="6">
    <location>
        <begin position="431"/>
        <end position="455"/>
    </location>
</feature>